<dbReference type="PATRIC" id="fig|1303518.3.peg.502"/>
<dbReference type="AlphaFoldDB" id="S0EX18"/>
<name>S0EX18_CHTCT</name>
<keyword evidence="2" id="KW-1185">Reference proteome</keyword>
<organism evidence="1 2">
    <name type="scientific">Chthonomonas calidirosea (strain DSM 23976 / ICMP 18418 / T49)</name>
    <dbReference type="NCBI Taxonomy" id="1303518"/>
    <lineage>
        <taxon>Bacteria</taxon>
        <taxon>Bacillati</taxon>
        <taxon>Armatimonadota</taxon>
        <taxon>Chthonomonadia</taxon>
        <taxon>Chthonomonadales</taxon>
        <taxon>Chthonomonadaceae</taxon>
        <taxon>Chthonomonas</taxon>
    </lineage>
</organism>
<accession>S0EX18</accession>
<dbReference type="EMBL" id="HF951689">
    <property type="protein sequence ID" value="CCW34328.1"/>
    <property type="molecule type" value="Genomic_DNA"/>
</dbReference>
<dbReference type="InterPro" id="IPR043504">
    <property type="entry name" value="Peptidase_S1_PA_chymotrypsin"/>
</dbReference>
<evidence type="ECO:0000313" key="2">
    <source>
        <dbReference type="Proteomes" id="UP000014227"/>
    </source>
</evidence>
<evidence type="ECO:0008006" key="3">
    <source>
        <dbReference type="Google" id="ProtNLM"/>
    </source>
</evidence>
<dbReference type="Proteomes" id="UP000014227">
    <property type="component" value="Chromosome I"/>
</dbReference>
<dbReference type="InParanoid" id="S0EX18"/>
<evidence type="ECO:0000313" key="1">
    <source>
        <dbReference type="EMBL" id="CCW34328.1"/>
    </source>
</evidence>
<dbReference type="HOGENOM" id="CLU_887667_0_0_0"/>
<protein>
    <recommendedName>
        <fullName evidence="3">Trypsin-like serine proteases, typically periplasmic, contain C-terminal PDZ domain</fullName>
    </recommendedName>
</protein>
<gene>
    <name evidence="1" type="ORF">CCALI_00494</name>
</gene>
<proteinExistence type="predicted"/>
<sequence length="313" mass="33050">MSVSHHIITNFIGQFIALTTLCGLIGVAEAQQTPESTLLSGHESQNPVQLMQRLTPALVTVKIVYKTQMSAEGQSTTSEGKTEATGVVVSPDGLIMLATSSYSFDFGGFLGNFGGGGDNTDFKSKTIPTDFKVTVGHEQKDYNATLVATDTILGLTFIQITDLQGKKLDAVDMSQAAQPTLGEKVILFSRLSKGYDYAPYFHITTICGEIQIPRHAYLLDGAGLPIGLPVYDLGGKPLGILTTLAPTVVDTDSSGMGMQIVQRLFSGGGFGQIFLVPAESVNTIIMQAKERAAKLSATTSSSSSGTTVAPSKK</sequence>
<dbReference type="Gene3D" id="2.40.10.10">
    <property type="entry name" value="Trypsin-like serine proteases"/>
    <property type="match status" value="1"/>
</dbReference>
<reference evidence="2" key="1">
    <citation type="submission" date="2013-03" db="EMBL/GenBank/DDBJ databases">
        <title>Genome sequence of Chthonomonas calidirosea, the first sequenced genome from the Armatimonadetes phylum (formally candidate division OP10).</title>
        <authorList>
            <person name="Lee K.C.Y."/>
            <person name="Morgan X.C."/>
            <person name="Dunfield P.F."/>
            <person name="Tamas I."/>
            <person name="Houghton K.M."/>
            <person name="Vyssotski M."/>
            <person name="Ryan J.L.J."/>
            <person name="Lagutin K."/>
            <person name="McDonald I.R."/>
            <person name="Stott M.B."/>
        </authorList>
    </citation>
    <scope>NUCLEOTIDE SEQUENCE [LARGE SCALE GENOMIC DNA]</scope>
    <source>
        <strain evidence="2">DSM 23976 / ICMP 18418 / T49</strain>
    </source>
</reference>
<dbReference type="KEGG" id="ccz:CCALI_00494"/>
<dbReference type="RefSeq" id="WP_016481890.1">
    <property type="nucleotide sequence ID" value="NC_021487.1"/>
</dbReference>
<dbReference type="STRING" id="454171.CP488_00660"/>